<evidence type="ECO:0000313" key="2">
    <source>
        <dbReference type="EMBL" id="CAK1595722.1"/>
    </source>
</evidence>
<dbReference type="AlphaFoldDB" id="A0AAV1LN35"/>
<dbReference type="EMBL" id="CAVLGL010000093">
    <property type="protein sequence ID" value="CAK1595722.1"/>
    <property type="molecule type" value="Genomic_DNA"/>
</dbReference>
<evidence type="ECO:0000256" key="1">
    <source>
        <dbReference type="SAM" id="MobiDB-lite"/>
    </source>
</evidence>
<name>A0AAV1LN35_9NEOP</name>
<protein>
    <submittedName>
        <fullName evidence="2">Uncharacterized protein</fullName>
    </submittedName>
</protein>
<dbReference type="Proteomes" id="UP001314205">
    <property type="component" value="Unassembled WGS sequence"/>
</dbReference>
<keyword evidence="3" id="KW-1185">Reference proteome</keyword>
<gene>
    <name evidence="2" type="ORF">PARMNEM_LOCUS15156</name>
</gene>
<comment type="caution">
    <text evidence="2">The sequence shown here is derived from an EMBL/GenBank/DDBJ whole genome shotgun (WGS) entry which is preliminary data.</text>
</comment>
<feature type="region of interest" description="Disordered" evidence="1">
    <location>
        <begin position="1"/>
        <end position="20"/>
    </location>
</feature>
<evidence type="ECO:0000313" key="3">
    <source>
        <dbReference type="Proteomes" id="UP001314205"/>
    </source>
</evidence>
<organism evidence="2 3">
    <name type="scientific">Parnassius mnemosyne</name>
    <name type="common">clouded apollo</name>
    <dbReference type="NCBI Taxonomy" id="213953"/>
    <lineage>
        <taxon>Eukaryota</taxon>
        <taxon>Metazoa</taxon>
        <taxon>Ecdysozoa</taxon>
        <taxon>Arthropoda</taxon>
        <taxon>Hexapoda</taxon>
        <taxon>Insecta</taxon>
        <taxon>Pterygota</taxon>
        <taxon>Neoptera</taxon>
        <taxon>Endopterygota</taxon>
        <taxon>Lepidoptera</taxon>
        <taxon>Glossata</taxon>
        <taxon>Ditrysia</taxon>
        <taxon>Papilionoidea</taxon>
        <taxon>Papilionidae</taxon>
        <taxon>Parnassiinae</taxon>
        <taxon>Parnassini</taxon>
        <taxon>Parnassius</taxon>
        <taxon>Driopa</taxon>
    </lineage>
</organism>
<reference evidence="2 3" key="1">
    <citation type="submission" date="2023-11" db="EMBL/GenBank/DDBJ databases">
        <authorList>
            <person name="Hedman E."/>
            <person name="Englund M."/>
            <person name="Stromberg M."/>
            <person name="Nyberg Akerstrom W."/>
            <person name="Nylinder S."/>
            <person name="Jareborg N."/>
            <person name="Kallberg Y."/>
            <person name="Kronander E."/>
        </authorList>
    </citation>
    <scope>NUCLEOTIDE SEQUENCE [LARGE SCALE GENOMIC DNA]</scope>
</reference>
<proteinExistence type="predicted"/>
<accession>A0AAV1LN35</accession>
<sequence length="79" mass="8923">MSSSTDDRYSSFGDSTCGEPMQGQRIVIDFTPVEDLDNDLVQRKCCAVWEYINTHFELQVKSLKENVATFPNKGTEPSD</sequence>